<keyword evidence="1" id="KW-0812">Transmembrane</keyword>
<keyword evidence="2" id="KW-1185">Reference proteome</keyword>
<dbReference type="Proteomes" id="UP000046393">
    <property type="component" value="Unplaced"/>
</dbReference>
<organism evidence="2 3">
    <name type="scientific">Syphacia muris</name>
    <dbReference type="NCBI Taxonomy" id="451379"/>
    <lineage>
        <taxon>Eukaryota</taxon>
        <taxon>Metazoa</taxon>
        <taxon>Ecdysozoa</taxon>
        <taxon>Nematoda</taxon>
        <taxon>Chromadorea</taxon>
        <taxon>Rhabditida</taxon>
        <taxon>Spirurina</taxon>
        <taxon>Oxyuridomorpha</taxon>
        <taxon>Oxyuroidea</taxon>
        <taxon>Oxyuridae</taxon>
        <taxon>Syphacia</taxon>
    </lineage>
</organism>
<feature type="transmembrane region" description="Helical" evidence="1">
    <location>
        <begin position="330"/>
        <end position="359"/>
    </location>
</feature>
<dbReference type="WBParaSite" id="SMUV_0000904901-mRNA-1">
    <property type="protein sequence ID" value="SMUV_0000904901-mRNA-1"/>
    <property type="gene ID" value="SMUV_0000904901"/>
</dbReference>
<protein>
    <submittedName>
        <fullName evidence="3">BRICHOS domain-containing protein</fullName>
    </submittedName>
</protein>
<reference evidence="3" key="1">
    <citation type="submission" date="2017-02" db="UniProtKB">
        <authorList>
            <consortium name="WormBaseParasite"/>
        </authorList>
    </citation>
    <scope>IDENTIFICATION</scope>
</reference>
<proteinExistence type="predicted"/>
<accession>A0A0N5AVX1</accession>
<keyword evidence="1" id="KW-0472">Membrane</keyword>
<name>A0A0N5AVX1_9BILA</name>
<evidence type="ECO:0000256" key="1">
    <source>
        <dbReference type="SAM" id="Phobius"/>
    </source>
</evidence>
<dbReference type="AlphaFoldDB" id="A0A0N5AVX1"/>
<evidence type="ECO:0000313" key="2">
    <source>
        <dbReference type="Proteomes" id="UP000046393"/>
    </source>
</evidence>
<evidence type="ECO:0000313" key="3">
    <source>
        <dbReference type="WBParaSite" id="SMUV_0000904901-mRNA-1"/>
    </source>
</evidence>
<sequence>MDYGGGSRTVQEQEIIEHYVTECRRTAPVVNQMDFIDGNGILHMSTAERSYEEQTFSPGFRSNESFMLSSNIGDDTDRRYLNTGERDCSRDVSLLQSTGGASALSRSATNGATTLVKNRSSSGNMFANNKVESYGYDVHEVHTSEGGARIVQTRGSGLIENGEGAAIEQRDRSLTEQHTADGCKIERNTTLIEERIVGDRRPPTSKSANTVKDVTFVDPVRSTTVVDYRNSDEIYRNNRTQKLPVTVINDLSYKNTVDSSLSRKNSYKRMQQNQLDDAVDIYTPRSDASLMRGSNKSDISDANRRASQRILSFLDKLRLRIRETDWTPRLIGLLILLFLLLILFFVLIGIIISAALGGFSTTKLILFPPICEECRRKSPPSYEQKPSTLYIHYYNSDQTHLEIKGNPPLKSNSFTAIDFTTGYIAIVDHALRDNHGKNFVCFIMPLDRTALPSMDALKDAVASSSTEVRTEFGWQEYWQFQPEQIDSISARNKFSTNIDQCDNARWYLLKHTVYTRDAKCSDCYDFCLPDYSVQRLQKYKDDMTLNIRRLNCFRLYVPEWTKFQIRSDNQGGHWLYPNNENVELNSGSIW</sequence>
<keyword evidence="1" id="KW-1133">Transmembrane helix</keyword>